<dbReference type="InterPro" id="IPR025662">
    <property type="entry name" value="Sigma_54_int_dom_ATP-bd_1"/>
</dbReference>
<dbReference type="SUPFAM" id="SSF46689">
    <property type="entry name" value="Homeodomain-like"/>
    <property type="match status" value="1"/>
</dbReference>
<sequence>MQEIEASSQALAKMAEDLCVKELSESRLGILTVFYGYSDTSVLMSLRPAICMFMMSITRPFENYFSCCCPLPGEELNIIWRIMVEGVGSLRFGKRKVAWRGGCVCVAKVRKLITSNDWSISSREMQDILNSTHDAVVAVNKNGIIILFNTAAERLLGVAAWEAYGEYARDIIPGSRLHNVLETGQPELNQRQETGDACILTNRVPVRDEENRIVGAVAVFRDMTEVHQLAEEMTCIKEMKKLLEAIINTSQDVISVVDDQGKIILVNPAYTRLIGMRKEDVMGKPPTVDIRQGESVHLRVMQSMEAVRGVPLKVGPDNREVIINAAPLIVDGRLRGSVAMAHDISELKFLSEELASVEALIGRGQARYTFDDIVAQGPAMQAAVEYACRAALTPATVLLTGESGTGKELFAHAIHSASQRRYRRFVRVNCAAIPETLLESELFGYEAGAFSGALKSGKKGLFEEADGGTLFLDEIGEIPPPIQVKLLRVLQEREIMRVGSVRAFDLDLRIIAATNKNLEDEIKKGSFRKDLYYRLNVFPINIPPLRQRIGDLPELARHLLTKLNWEYGRCVQGITDDAAALLAEYGWPGNVRELENVLGRALINMHFNEYTIMVSHLPPLTALTRLNAERKATETTVLPCCTLAETMEQAERRAITGVLTMYGGNRAETARHLNVSLRTLYYKLEKHGITGSPPFV</sequence>
<feature type="domain" description="PAS" evidence="7">
    <location>
        <begin position="121"/>
        <end position="166"/>
    </location>
</feature>
<dbReference type="PROSITE" id="PS00676">
    <property type="entry name" value="SIGMA54_INTERACT_2"/>
    <property type="match status" value="1"/>
</dbReference>
<name>A0A1W1ZSR6_9FIRM</name>
<dbReference type="SUPFAM" id="SSF52540">
    <property type="entry name" value="P-loop containing nucleoside triphosphate hydrolases"/>
    <property type="match status" value="1"/>
</dbReference>
<feature type="domain" description="Sigma-54 factor interaction" evidence="6">
    <location>
        <begin position="373"/>
        <end position="603"/>
    </location>
</feature>
<dbReference type="PROSITE" id="PS00675">
    <property type="entry name" value="SIGMA54_INTERACT_1"/>
    <property type="match status" value="1"/>
</dbReference>
<dbReference type="PROSITE" id="PS00688">
    <property type="entry name" value="SIGMA54_INTERACT_3"/>
    <property type="match status" value="1"/>
</dbReference>
<keyword evidence="5" id="KW-0804">Transcription</keyword>
<dbReference type="FunFam" id="3.40.50.300:FF:000006">
    <property type="entry name" value="DNA-binding transcriptional regulator NtrC"/>
    <property type="match status" value="1"/>
</dbReference>
<dbReference type="GO" id="GO:0005524">
    <property type="term" value="F:ATP binding"/>
    <property type="evidence" value="ECO:0007669"/>
    <property type="project" value="UniProtKB-KW"/>
</dbReference>
<dbReference type="InterPro" id="IPR003593">
    <property type="entry name" value="AAA+_ATPase"/>
</dbReference>
<dbReference type="Proteomes" id="UP000192738">
    <property type="component" value="Unassembled WGS sequence"/>
</dbReference>
<dbReference type="GO" id="GO:0043565">
    <property type="term" value="F:sequence-specific DNA binding"/>
    <property type="evidence" value="ECO:0007669"/>
    <property type="project" value="InterPro"/>
</dbReference>
<keyword evidence="2" id="KW-0067">ATP-binding</keyword>
<dbReference type="CDD" id="cd00130">
    <property type="entry name" value="PAS"/>
    <property type="match status" value="2"/>
</dbReference>
<dbReference type="InterPro" id="IPR000014">
    <property type="entry name" value="PAS"/>
</dbReference>
<dbReference type="SMART" id="SM00091">
    <property type="entry name" value="PAS"/>
    <property type="match status" value="2"/>
</dbReference>
<dbReference type="CDD" id="cd00009">
    <property type="entry name" value="AAA"/>
    <property type="match status" value="1"/>
</dbReference>
<dbReference type="EMBL" id="FWXI01000004">
    <property type="protein sequence ID" value="SMC51272.1"/>
    <property type="molecule type" value="Genomic_DNA"/>
</dbReference>
<dbReference type="NCBIfam" id="TIGR00229">
    <property type="entry name" value="sensory_box"/>
    <property type="match status" value="2"/>
</dbReference>
<dbReference type="Pfam" id="PF00989">
    <property type="entry name" value="PAS"/>
    <property type="match status" value="2"/>
</dbReference>
<accession>A0A1W1ZSR6</accession>
<keyword evidence="4" id="KW-0238">DNA-binding</keyword>
<dbReference type="AlphaFoldDB" id="A0A1W1ZSR6"/>
<dbReference type="InterPro" id="IPR025943">
    <property type="entry name" value="Sigma_54_int_dom_ATP-bd_2"/>
</dbReference>
<evidence type="ECO:0000256" key="5">
    <source>
        <dbReference type="ARBA" id="ARBA00023163"/>
    </source>
</evidence>
<evidence type="ECO:0000313" key="9">
    <source>
        <dbReference type="Proteomes" id="UP000192738"/>
    </source>
</evidence>
<keyword evidence="9" id="KW-1185">Reference proteome</keyword>
<evidence type="ECO:0000256" key="3">
    <source>
        <dbReference type="ARBA" id="ARBA00023015"/>
    </source>
</evidence>
<dbReference type="InterPro" id="IPR058031">
    <property type="entry name" value="AAA_lid_NorR"/>
</dbReference>
<dbReference type="STRING" id="112901.SAMN04488500_104158"/>
<dbReference type="Pfam" id="PF00158">
    <property type="entry name" value="Sigma54_activat"/>
    <property type="match status" value="1"/>
</dbReference>
<dbReference type="Gene3D" id="1.10.10.60">
    <property type="entry name" value="Homeodomain-like"/>
    <property type="match status" value="1"/>
</dbReference>
<evidence type="ECO:0000313" key="8">
    <source>
        <dbReference type="EMBL" id="SMC51272.1"/>
    </source>
</evidence>
<reference evidence="8 9" key="1">
    <citation type="submission" date="2017-04" db="EMBL/GenBank/DDBJ databases">
        <authorList>
            <person name="Afonso C.L."/>
            <person name="Miller P.J."/>
            <person name="Scott M.A."/>
            <person name="Spackman E."/>
            <person name="Goraichik I."/>
            <person name="Dimitrov K.M."/>
            <person name="Suarez D.L."/>
            <person name="Swayne D.E."/>
        </authorList>
    </citation>
    <scope>NUCLEOTIDE SEQUENCE [LARGE SCALE GENOMIC DNA]</scope>
    <source>
        <strain evidence="8 9">DSM 5090</strain>
    </source>
</reference>
<dbReference type="SUPFAM" id="SSF55785">
    <property type="entry name" value="PYP-like sensor domain (PAS domain)"/>
    <property type="match status" value="2"/>
</dbReference>
<dbReference type="PANTHER" id="PTHR32071:SF121">
    <property type="entry name" value="SIGMA L-DEPENDENT TRANSCRIPTIONAL REGULATOR YQIR-RELATED"/>
    <property type="match status" value="1"/>
</dbReference>
<dbReference type="PRINTS" id="PR01590">
    <property type="entry name" value="HTHFIS"/>
</dbReference>
<dbReference type="Pfam" id="PF25601">
    <property type="entry name" value="AAA_lid_14"/>
    <property type="match status" value="1"/>
</dbReference>
<dbReference type="Pfam" id="PF02954">
    <property type="entry name" value="HTH_8"/>
    <property type="match status" value="1"/>
</dbReference>
<evidence type="ECO:0000256" key="4">
    <source>
        <dbReference type="ARBA" id="ARBA00023125"/>
    </source>
</evidence>
<dbReference type="GO" id="GO:0006355">
    <property type="term" value="P:regulation of DNA-templated transcription"/>
    <property type="evidence" value="ECO:0007669"/>
    <property type="project" value="InterPro"/>
</dbReference>
<dbReference type="InterPro" id="IPR035965">
    <property type="entry name" value="PAS-like_dom_sf"/>
</dbReference>
<gene>
    <name evidence="8" type="ORF">SAMN04488500_104158</name>
</gene>
<dbReference type="PANTHER" id="PTHR32071">
    <property type="entry name" value="TRANSCRIPTIONAL REGULATORY PROTEIN"/>
    <property type="match status" value="1"/>
</dbReference>
<dbReference type="PROSITE" id="PS50045">
    <property type="entry name" value="SIGMA54_INTERACT_4"/>
    <property type="match status" value="1"/>
</dbReference>
<proteinExistence type="predicted"/>
<evidence type="ECO:0000256" key="1">
    <source>
        <dbReference type="ARBA" id="ARBA00022741"/>
    </source>
</evidence>
<evidence type="ECO:0000259" key="6">
    <source>
        <dbReference type="PROSITE" id="PS50045"/>
    </source>
</evidence>
<dbReference type="PROSITE" id="PS50112">
    <property type="entry name" value="PAS"/>
    <property type="match status" value="2"/>
</dbReference>
<dbReference type="Gene3D" id="3.40.50.300">
    <property type="entry name" value="P-loop containing nucleotide triphosphate hydrolases"/>
    <property type="match status" value="1"/>
</dbReference>
<protein>
    <submittedName>
        <fullName evidence="8">PAS domain S-box-containing protein</fullName>
    </submittedName>
</protein>
<dbReference type="InterPro" id="IPR002078">
    <property type="entry name" value="Sigma_54_int"/>
</dbReference>
<keyword evidence="1" id="KW-0547">Nucleotide-binding</keyword>
<dbReference type="InterPro" id="IPR025944">
    <property type="entry name" value="Sigma_54_int_dom_CS"/>
</dbReference>
<feature type="domain" description="PAS" evidence="7">
    <location>
        <begin position="239"/>
        <end position="284"/>
    </location>
</feature>
<dbReference type="InterPro" id="IPR027417">
    <property type="entry name" value="P-loop_NTPase"/>
</dbReference>
<evidence type="ECO:0000259" key="7">
    <source>
        <dbReference type="PROSITE" id="PS50112"/>
    </source>
</evidence>
<dbReference type="SMART" id="SM00382">
    <property type="entry name" value="AAA"/>
    <property type="match status" value="1"/>
</dbReference>
<dbReference type="Gene3D" id="1.10.8.60">
    <property type="match status" value="1"/>
</dbReference>
<dbReference type="InterPro" id="IPR002197">
    <property type="entry name" value="HTH_Fis"/>
</dbReference>
<dbReference type="InterPro" id="IPR009057">
    <property type="entry name" value="Homeodomain-like_sf"/>
</dbReference>
<keyword evidence="3" id="KW-0805">Transcription regulation</keyword>
<organism evidence="8 9">
    <name type="scientific">Sporomusa malonica</name>
    <dbReference type="NCBI Taxonomy" id="112901"/>
    <lineage>
        <taxon>Bacteria</taxon>
        <taxon>Bacillati</taxon>
        <taxon>Bacillota</taxon>
        <taxon>Negativicutes</taxon>
        <taxon>Selenomonadales</taxon>
        <taxon>Sporomusaceae</taxon>
        <taxon>Sporomusa</taxon>
    </lineage>
</organism>
<dbReference type="Gene3D" id="3.30.450.20">
    <property type="entry name" value="PAS domain"/>
    <property type="match status" value="2"/>
</dbReference>
<evidence type="ECO:0000256" key="2">
    <source>
        <dbReference type="ARBA" id="ARBA00022840"/>
    </source>
</evidence>
<dbReference type="InterPro" id="IPR013767">
    <property type="entry name" value="PAS_fold"/>
</dbReference>